<evidence type="ECO:0000313" key="2">
    <source>
        <dbReference type="Proteomes" id="UP000093898"/>
    </source>
</evidence>
<reference evidence="1 2" key="1">
    <citation type="submission" date="2016-06" db="EMBL/GenBank/DDBJ databases">
        <authorList>
            <person name="Kjaerup R.B."/>
            <person name="Dalgaard T.S."/>
            <person name="Juul-Madsen H.R."/>
        </authorList>
    </citation>
    <scope>NUCLEOTIDE SEQUENCE [LARGE SCALE GENOMIC DNA]</scope>
    <source>
        <strain evidence="1 2">1127319.6</strain>
    </source>
</reference>
<comment type="caution">
    <text evidence="1">The sequence shown here is derived from an EMBL/GenBank/DDBJ whole genome shotgun (WGS) entry which is preliminary data.</text>
</comment>
<proteinExistence type="predicted"/>
<protein>
    <submittedName>
        <fullName evidence="1">Metal-dependent hydrolase</fullName>
    </submittedName>
</protein>
<dbReference type="AlphaFoldDB" id="A0A1A3HB02"/>
<dbReference type="STRING" id="56689.GCA_001291445_03575"/>
<keyword evidence="1" id="KW-0378">Hydrolase</keyword>
<sequence length="303" mass="34555">MADHEVHHDGYPTHRRKVRFDWSDTPLHWVPGDPFSTHMLNVLHLMLPAGERWFIQVVNEAEPLVDDPEMKAAIKPFVQQEGWHAQAHQMVLQHLLEQGIDTTPFTGTMSTELPAVGDKAAAKQSRLPRVVQRWALYQRLAVAAALEPFNAALGQWTIQNRGLDYAGADPTMLDLLRWHGAEEIEHRALVFDIYQHLCGNYVMRAVTMLLTAPGFLLTWYRGMRYLMNADPTISAKPRFRDWLRASREYRVPGPWLLMVTVPLRYIRPGYHPNAEASTQMALDYLEYSPVARAAREQAAAGGQ</sequence>
<dbReference type="InterPro" id="IPR016516">
    <property type="entry name" value="UCP07580"/>
</dbReference>
<name>A0A1A3HB02_MYCMU</name>
<dbReference type="PANTHER" id="PTHR39456">
    <property type="entry name" value="METAL-DEPENDENT HYDROLASE"/>
    <property type="match status" value="1"/>
</dbReference>
<dbReference type="OrthoDB" id="4760165at2"/>
<gene>
    <name evidence="1" type="ORF">A5630_15315</name>
</gene>
<evidence type="ECO:0000313" key="1">
    <source>
        <dbReference type="EMBL" id="OBJ44854.1"/>
    </source>
</evidence>
<organism evidence="1 2">
    <name type="scientific">Mycolicibacterium mucogenicum</name>
    <name type="common">Mycobacterium mucogenicum</name>
    <dbReference type="NCBI Taxonomy" id="56689"/>
    <lineage>
        <taxon>Bacteria</taxon>
        <taxon>Bacillati</taxon>
        <taxon>Actinomycetota</taxon>
        <taxon>Actinomycetes</taxon>
        <taxon>Mycobacteriales</taxon>
        <taxon>Mycobacteriaceae</taxon>
        <taxon>Mycolicibacterium</taxon>
    </lineage>
</organism>
<dbReference type="RefSeq" id="WP_064979359.1">
    <property type="nucleotide sequence ID" value="NZ_LZLC01000051.1"/>
</dbReference>
<dbReference type="PANTHER" id="PTHR39456:SF1">
    <property type="entry name" value="METAL-DEPENDENT HYDROLASE"/>
    <property type="match status" value="1"/>
</dbReference>
<dbReference type="Proteomes" id="UP000093898">
    <property type="component" value="Unassembled WGS sequence"/>
</dbReference>
<dbReference type="Pfam" id="PF10118">
    <property type="entry name" value="Metal_hydrol"/>
    <property type="match status" value="1"/>
</dbReference>
<dbReference type="PIRSF" id="PIRSF007580">
    <property type="entry name" value="UCP07580"/>
    <property type="match status" value="1"/>
</dbReference>
<dbReference type="EMBL" id="LZLC01000051">
    <property type="protein sequence ID" value="OBJ44854.1"/>
    <property type="molecule type" value="Genomic_DNA"/>
</dbReference>
<dbReference type="GO" id="GO:0016787">
    <property type="term" value="F:hydrolase activity"/>
    <property type="evidence" value="ECO:0007669"/>
    <property type="project" value="UniProtKB-KW"/>
</dbReference>
<accession>A0A1A3HB02</accession>